<reference evidence="2 3" key="1">
    <citation type="submission" date="2016-04" db="EMBL/GenBank/DDBJ databases">
        <title>Genome analyses suggest a sexual origin of heterokaryosis in a supposedly ancient asexual fungus.</title>
        <authorList>
            <person name="Ropars J."/>
            <person name="Sedzielewska K."/>
            <person name="Noel J."/>
            <person name="Charron P."/>
            <person name="Farinelli L."/>
            <person name="Marton T."/>
            <person name="Kruger M."/>
            <person name="Pelin A."/>
            <person name="Brachmann A."/>
            <person name="Corradi N."/>
        </authorList>
    </citation>
    <scope>NUCLEOTIDE SEQUENCE [LARGE SCALE GENOMIC DNA]</scope>
    <source>
        <strain evidence="2 3">A5</strain>
    </source>
</reference>
<protein>
    <submittedName>
        <fullName evidence="2">Uncharacterized protein</fullName>
    </submittedName>
</protein>
<feature type="region of interest" description="Disordered" evidence="1">
    <location>
        <begin position="72"/>
        <end position="99"/>
    </location>
</feature>
<dbReference type="AlphaFoldDB" id="A0A2N0NPQ2"/>
<evidence type="ECO:0000313" key="3">
    <source>
        <dbReference type="Proteomes" id="UP000232722"/>
    </source>
</evidence>
<reference evidence="2 3" key="2">
    <citation type="submission" date="2017-09" db="EMBL/GenBank/DDBJ databases">
        <title>Extensive intraspecific genome diversity in a model arbuscular mycorrhizal fungus.</title>
        <authorList>
            <person name="Chen E.C."/>
            <person name="Morin E."/>
            <person name="Beaudet D."/>
            <person name="Noel J."/>
            <person name="Ndikumana S."/>
            <person name="Charron P."/>
            <person name="St-Onge C."/>
            <person name="Giorgi J."/>
            <person name="Grigoriev I.V."/>
            <person name="Roux C."/>
            <person name="Martin F.M."/>
            <person name="Corradi N."/>
        </authorList>
    </citation>
    <scope>NUCLEOTIDE SEQUENCE [LARGE SCALE GENOMIC DNA]</scope>
    <source>
        <strain evidence="2 3">A5</strain>
    </source>
</reference>
<proteinExistence type="predicted"/>
<accession>A0A2N0NPQ2</accession>
<organism evidence="2 3">
    <name type="scientific">Rhizophagus irregularis</name>
    <dbReference type="NCBI Taxonomy" id="588596"/>
    <lineage>
        <taxon>Eukaryota</taxon>
        <taxon>Fungi</taxon>
        <taxon>Fungi incertae sedis</taxon>
        <taxon>Mucoromycota</taxon>
        <taxon>Glomeromycotina</taxon>
        <taxon>Glomeromycetes</taxon>
        <taxon>Glomerales</taxon>
        <taxon>Glomeraceae</taxon>
        <taxon>Rhizophagus</taxon>
    </lineage>
</organism>
<dbReference type="EMBL" id="LLXJ01003802">
    <property type="protein sequence ID" value="PKB96561.1"/>
    <property type="molecule type" value="Genomic_DNA"/>
</dbReference>
<dbReference type="VEuPathDB" id="FungiDB:RhiirA1_533775"/>
<feature type="compositionally biased region" description="Low complexity" evidence="1">
    <location>
        <begin position="72"/>
        <end position="91"/>
    </location>
</feature>
<evidence type="ECO:0000313" key="2">
    <source>
        <dbReference type="EMBL" id="PKB96561.1"/>
    </source>
</evidence>
<name>A0A2N0NPQ2_9GLOM</name>
<dbReference type="VEuPathDB" id="FungiDB:RhiirFUN_021673"/>
<evidence type="ECO:0000256" key="1">
    <source>
        <dbReference type="SAM" id="MobiDB-lite"/>
    </source>
</evidence>
<dbReference type="Proteomes" id="UP000232722">
    <property type="component" value="Unassembled WGS sequence"/>
</dbReference>
<sequence>MPAKLTLFVYLKVDERIDNKAKKIRTNSNVMILGKMIFVNSEFQVKIQDINFITMMNTNIGNSADNSISSLYSTSSSNNDIDSENINNDDNLTSIKLSR</sequence>
<comment type="caution">
    <text evidence="2">The sequence shown here is derived from an EMBL/GenBank/DDBJ whole genome shotgun (WGS) entry which is preliminary data.</text>
</comment>
<gene>
    <name evidence="2" type="ORF">RhiirA5_434628</name>
</gene>